<keyword evidence="1" id="KW-0732">Signal</keyword>
<reference evidence="2 3" key="1">
    <citation type="journal article" date="2016" name="Appl. Environ. Microbiol.">
        <title>Function and Phylogeny of Bacterial Butyryl Coenzyme A:Acetate Transferases and Their Diversity in the Proximal Colon of Swine.</title>
        <authorList>
            <person name="Trachsel J."/>
            <person name="Bayles D.O."/>
            <person name="Looft T."/>
            <person name="Levine U.Y."/>
            <person name="Allen H.K."/>
        </authorList>
    </citation>
    <scope>NUCLEOTIDE SEQUENCE [LARGE SCALE GENOMIC DNA]</scope>
    <source>
        <strain evidence="2 3">35-6-1</strain>
    </source>
</reference>
<gene>
    <name evidence="2" type="ORF">BIV18_10075</name>
</gene>
<organism evidence="2 3">
    <name type="scientific">Peptoniphilus porci</name>
    <dbReference type="NCBI Taxonomy" id="2652280"/>
    <lineage>
        <taxon>Bacteria</taxon>
        <taxon>Bacillati</taxon>
        <taxon>Bacillota</taxon>
        <taxon>Tissierellia</taxon>
        <taxon>Tissierellales</taxon>
        <taxon>Peptoniphilaceae</taxon>
        <taxon>Peptoniphilus</taxon>
    </lineage>
</organism>
<dbReference type="AlphaFoldDB" id="A0A1U7LX82"/>
<proteinExistence type="predicted"/>
<feature type="signal peptide" evidence="1">
    <location>
        <begin position="1"/>
        <end position="21"/>
    </location>
</feature>
<accession>A0A1U7LX82</accession>
<dbReference type="Proteomes" id="UP000187166">
    <property type="component" value="Unassembled WGS sequence"/>
</dbReference>
<feature type="chain" id="PRO_5013047002" evidence="1">
    <location>
        <begin position="22"/>
        <end position="827"/>
    </location>
</feature>
<evidence type="ECO:0000256" key="1">
    <source>
        <dbReference type="SAM" id="SignalP"/>
    </source>
</evidence>
<evidence type="ECO:0000313" key="2">
    <source>
        <dbReference type="EMBL" id="OLR61690.1"/>
    </source>
</evidence>
<dbReference type="EMBL" id="MJIH01000008">
    <property type="protein sequence ID" value="OLR61690.1"/>
    <property type="molecule type" value="Genomic_DNA"/>
</dbReference>
<keyword evidence="3" id="KW-1185">Reference proteome</keyword>
<sequence length="827" mass="93946">MKKLLIFFVAIMVLLPSQIFAEEVGVKYNDYLRLLEQRYNIKVKTPTINFTGTITTPDGKKINVNPNKGVKADNFSRKDGITDLELAAEVPVNSSITLKDLSVPANGKLTSWDWQLFYSKNEKGFPLDRTEKEVVTSRQDKTYKFDKPGVYYLHLNVADKIKTKKIKGDGVEIYSNQGNWHYKSIRPVGELKIEDWYFLSMKVKVTDNEKPDMMITKLDLVGDQSGNSKSFKTGENIRLIYTPNIVNKKECLDNHSYIISFIKDGKTVKFNQDITSSKLCENKLIPLKFPNPIRSTEEGSGKVCVEVNQRHTKAGDNIANENDKKCIDFDITGGKNDMGVSNISIGGKLKKNQAFRPTMNLNHISGNKKIQNPRFIIEVKDENGRTILQERKSHSGILNPNTSISVSTNGTTSTSTNKVVVCGRVDPYHTRVNENMANSNDSACKEFRIDGNNKNYAINNLKVIPSSLKISKDSGSIRTFATLNMNLVNDSSQNDPLPNNPILRVYVNNRLVKQENVNIAPGSTKPYSITIFETFHANNNFIRVTINEDRRIPEKLLNNADPYRDNATDTNLNVGKLEACQECLTPNRKSYWSERFTTTTYTGTYYEDHYGYPYCLNSNTRSTSTNKGFEEEYYIDKVLFRSKVTKDNNLGNNSWIDIKNATGKVKAGYGFELKIITRYKTNRNIYPKATPSRDWCNYQEVTPQSVAPVNQPTTISLRPNFTMDNNWTMNIDENCMPMVNTETNGQWYNSTMVFEPALRRSVNNKSTTRKIYISPRTQSGDYSFTVATPNFKGLDVGVPKTNNDKHDCIRFTIRVLAQDDIKTHVIQ</sequence>
<name>A0A1U7LX82_9FIRM</name>
<protein>
    <submittedName>
        <fullName evidence="2">Uncharacterized protein</fullName>
    </submittedName>
</protein>
<dbReference type="STRING" id="1465756.BIV18_10075"/>
<evidence type="ECO:0000313" key="3">
    <source>
        <dbReference type="Proteomes" id="UP000187166"/>
    </source>
</evidence>
<comment type="caution">
    <text evidence="2">The sequence shown here is derived from an EMBL/GenBank/DDBJ whole genome shotgun (WGS) entry which is preliminary data.</text>
</comment>